<protein>
    <submittedName>
        <fullName evidence="5">Uncharacterized protein</fullName>
    </submittedName>
</protein>
<dbReference type="GO" id="GO:0008897">
    <property type="term" value="F:holo-[acyl-carrier-protein] synthase activity"/>
    <property type="evidence" value="ECO:0007669"/>
    <property type="project" value="InterPro"/>
</dbReference>
<dbReference type="GO" id="GO:0000287">
    <property type="term" value="F:magnesium ion binding"/>
    <property type="evidence" value="ECO:0007669"/>
    <property type="project" value="InterPro"/>
</dbReference>
<sequence length="276" mass="30325">MHHSKSRAHGPCYGLWRAVPCEDRVFYALCNPGQIMTSMETDHLRCIDSLQPTMVRVGQGNCHIWQWKLTDCSATLAALLQVLSADEQHRAHTFLAQPARDTFVQVRAVLRLLLAERLNTAAADIRFQYGKFRKPALLENSSDSHFNVAHSGDYALIAVAQGYEVGVDIERMRAPRDLASLAEIIMSPAEMQRWRKLPDQARIAAFFFAWTAKEAVSKAVGQGLQLDFATLDTGIGQDGDTCDGVQVIAGEYGPCAFCSLAVPDGYSAALALRLAA</sequence>
<dbReference type="OrthoDB" id="9808281at2"/>
<comment type="similarity">
    <text evidence="1">Belongs to the P-Pant transferase superfamily. Gsp/Sfp/HetI/AcpT family.</text>
</comment>
<dbReference type="AlphaFoldDB" id="A0A410GGA0"/>
<dbReference type="KEGG" id="pus:CKA81_16505"/>
<evidence type="ECO:0000259" key="3">
    <source>
        <dbReference type="Pfam" id="PF01648"/>
    </source>
</evidence>
<gene>
    <name evidence="5" type="ORF">CKA81_16505</name>
</gene>
<dbReference type="PANTHER" id="PTHR12215:SF10">
    <property type="entry name" value="L-AMINOADIPATE-SEMIALDEHYDE DEHYDROGENASE-PHOSPHOPANTETHEINYL TRANSFERASE"/>
    <property type="match status" value="1"/>
</dbReference>
<dbReference type="GO" id="GO:0005829">
    <property type="term" value="C:cytosol"/>
    <property type="evidence" value="ECO:0007669"/>
    <property type="project" value="TreeGrafter"/>
</dbReference>
<keyword evidence="6" id="KW-1185">Reference proteome</keyword>
<evidence type="ECO:0000313" key="6">
    <source>
        <dbReference type="Proteomes" id="UP000283474"/>
    </source>
</evidence>
<dbReference type="InterPro" id="IPR050559">
    <property type="entry name" value="P-Pant_transferase_sf"/>
</dbReference>
<keyword evidence="2" id="KW-0808">Transferase</keyword>
<proteinExistence type="inferred from homology"/>
<dbReference type="PANTHER" id="PTHR12215">
    <property type="entry name" value="PHOSPHOPANTETHEINE TRANSFERASE"/>
    <property type="match status" value="1"/>
</dbReference>
<dbReference type="InterPro" id="IPR037143">
    <property type="entry name" value="4-PPantetheinyl_Trfase_dom_sf"/>
</dbReference>
<evidence type="ECO:0000256" key="2">
    <source>
        <dbReference type="ARBA" id="ARBA00022679"/>
    </source>
</evidence>
<dbReference type="Gene3D" id="3.90.470.20">
    <property type="entry name" value="4'-phosphopantetheinyl transferase domain"/>
    <property type="match status" value="2"/>
</dbReference>
<accession>A0A410GGA0</accession>
<feature type="domain" description="4'-phosphopantetheinyl transferase" evidence="3">
    <location>
        <begin position="165"/>
        <end position="233"/>
    </location>
</feature>
<dbReference type="Pfam" id="PF01648">
    <property type="entry name" value="ACPS"/>
    <property type="match status" value="1"/>
</dbReference>
<evidence type="ECO:0000256" key="1">
    <source>
        <dbReference type="ARBA" id="ARBA00010990"/>
    </source>
</evidence>
<dbReference type="EMBL" id="CP022987">
    <property type="protein sequence ID" value="QAA95285.1"/>
    <property type="molecule type" value="Genomic_DNA"/>
</dbReference>
<dbReference type="Proteomes" id="UP000283474">
    <property type="component" value="Chromosome"/>
</dbReference>
<reference evidence="5 6" key="1">
    <citation type="submission" date="2017-08" db="EMBL/GenBank/DDBJ databases">
        <authorList>
            <person name="Park S.-J."/>
            <person name="Kim H."/>
        </authorList>
    </citation>
    <scope>NUCLEOTIDE SEQUENCE [LARGE SCALE GENOMIC DNA]</scope>
    <source>
        <strain evidence="6">ye3</strain>
    </source>
</reference>
<organism evidence="5 6">
    <name type="scientific">Pollutimonas thiosulfatoxidans</name>
    <dbReference type="NCBI Taxonomy" id="2028345"/>
    <lineage>
        <taxon>Bacteria</taxon>
        <taxon>Pseudomonadati</taxon>
        <taxon>Pseudomonadota</taxon>
        <taxon>Betaproteobacteria</taxon>
        <taxon>Burkholderiales</taxon>
        <taxon>Alcaligenaceae</taxon>
        <taxon>Pollutimonas</taxon>
    </lineage>
</organism>
<feature type="domain" description="4'-phosphopantetheinyl transferase N-terminal" evidence="4">
    <location>
        <begin position="73"/>
        <end position="159"/>
    </location>
</feature>
<dbReference type="SUPFAM" id="SSF56214">
    <property type="entry name" value="4'-phosphopantetheinyl transferase"/>
    <property type="match status" value="2"/>
</dbReference>
<dbReference type="Pfam" id="PF22624">
    <property type="entry name" value="AASDHPPT_N"/>
    <property type="match status" value="1"/>
</dbReference>
<dbReference type="GO" id="GO:0019878">
    <property type="term" value="P:lysine biosynthetic process via aminoadipic acid"/>
    <property type="evidence" value="ECO:0007669"/>
    <property type="project" value="TreeGrafter"/>
</dbReference>
<dbReference type="InterPro" id="IPR055066">
    <property type="entry name" value="AASDHPPT_N"/>
</dbReference>
<name>A0A410GGA0_9BURK</name>
<evidence type="ECO:0000313" key="5">
    <source>
        <dbReference type="EMBL" id="QAA95285.1"/>
    </source>
</evidence>
<dbReference type="InterPro" id="IPR008278">
    <property type="entry name" value="4-PPantetheinyl_Trfase_dom"/>
</dbReference>
<evidence type="ECO:0000259" key="4">
    <source>
        <dbReference type="Pfam" id="PF22624"/>
    </source>
</evidence>